<keyword evidence="9" id="KW-0486">Methionine biosynthesis</keyword>
<dbReference type="InterPro" id="IPR004620">
    <property type="entry name" value="MTHF_reductase_bac"/>
</dbReference>
<dbReference type="PANTHER" id="PTHR45754">
    <property type="entry name" value="METHYLENETETRAHYDROFOLATE REDUCTASE"/>
    <property type="match status" value="1"/>
</dbReference>
<dbReference type="OrthoDB" id="9812555at2"/>
<evidence type="ECO:0000256" key="3">
    <source>
        <dbReference type="ARBA" id="ARBA00006743"/>
    </source>
</evidence>
<evidence type="ECO:0000256" key="6">
    <source>
        <dbReference type="ARBA" id="ARBA00022827"/>
    </source>
</evidence>
<comment type="pathway">
    <text evidence="2 12">One-carbon metabolism; tetrahydrofolate interconversion.</text>
</comment>
<dbReference type="GO" id="GO:0035999">
    <property type="term" value="P:tetrahydrofolate interconversion"/>
    <property type="evidence" value="ECO:0007669"/>
    <property type="project" value="UniProtKB-UniPathway"/>
</dbReference>
<dbReference type="GO" id="GO:0009086">
    <property type="term" value="P:methionine biosynthetic process"/>
    <property type="evidence" value="ECO:0007669"/>
    <property type="project" value="UniProtKB-KW"/>
</dbReference>
<dbReference type="RefSeq" id="WP_136596665.1">
    <property type="nucleotide sequence ID" value="NZ_STGV01000001.1"/>
</dbReference>
<dbReference type="GO" id="GO:0071949">
    <property type="term" value="F:FAD binding"/>
    <property type="evidence" value="ECO:0007669"/>
    <property type="project" value="TreeGrafter"/>
</dbReference>
<evidence type="ECO:0000256" key="9">
    <source>
        <dbReference type="ARBA" id="ARBA00023167"/>
    </source>
</evidence>
<gene>
    <name evidence="13" type="primary">metF</name>
    <name evidence="13" type="ORF">FAA97_00965</name>
</gene>
<evidence type="ECO:0000256" key="4">
    <source>
        <dbReference type="ARBA" id="ARBA00022605"/>
    </source>
</evidence>
<evidence type="ECO:0000256" key="1">
    <source>
        <dbReference type="ARBA" id="ARBA00001974"/>
    </source>
</evidence>
<dbReference type="GO" id="GO:0106312">
    <property type="term" value="F:methylenetetrahydrofolate reductase (NADH) activity"/>
    <property type="evidence" value="ECO:0007669"/>
    <property type="project" value="UniProtKB-EC"/>
</dbReference>
<dbReference type="GO" id="GO:0005829">
    <property type="term" value="C:cytosol"/>
    <property type="evidence" value="ECO:0007669"/>
    <property type="project" value="InterPro"/>
</dbReference>
<dbReference type="EMBL" id="STGV01000001">
    <property type="protein sequence ID" value="THV24817.1"/>
    <property type="molecule type" value="Genomic_DNA"/>
</dbReference>
<accession>A0A4S8P449</accession>
<evidence type="ECO:0000256" key="12">
    <source>
        <dbReference type="RuleBase" id="RU003862"/>
    </source>
</evidence>
<proteinExistence type="inferred from homology"/>
<evidence type="ECO:0000256" key="11">
    <source>
        <dbReference type="ARBA" id="ARBA00048628"/>
    </source>
</evidence>
<comment type="caution">
    <text evidence="13">The sequence shown here is derived from an EMBL/GenBank/DDBJ whole genome shotgun (WGS) entry which is preliminary data.</text>
</comment>
<comment type="similarity">
    <text evidence="3 12">Belongs to the methylenetetrahydrofolate reductase family.</text>
</comment>
<comment type="cofactor">
    <cofactor evidence="1 12">
        <name>FAD</name>
        <dbReference type="ChEBI" id="CHEBI:57692"/>
    </cofactor>
</comment>
<comment type="pathway">
    <text evidence="10">Amino-acid biosynthesis; L-methionine biosynthesis via de novo pathway.</text>
</comment>
<evidence type="ECO:0000256" key="5">
    <source>
        <dbReference type="ARBA" id="ARBA00022630"/>
    </source>
</evidence>
<organism evidence="13 14">
    <name type="scientific">Peteryoungia ipomoeae</name>
    <dbReference type="NCBI Taxonomy" id="1210932"/>
    <lineage>
        <taxon>Bacteria</taxon>
        <taxon>Pseudomonadati</taxon>
        <taxon>Pseudomonadota</taxon>
        <taxon>Alphaproteobacteria</taxon>
        <taxon>Hyphomicrobiales</taxon>
        <taxon>Rhizobiaceae</taxon>
        <taxon>Peteryoungia</taxon>
    </lineage>
</organism>
<evidence type="ECO:0000313" key="14">
    <source>
        <dbReference type="Proteomes" id="UP000308828"/>
    </source>
</evidence>
<dbReference type="PANTHER" id="PTHR45754:SF3">
    <property type="entry name" value="METHYLENETETRAHYDROFOLATE REDUCTASE (NADPH)"/>
    <property type="match status" value="1"/>
</dbReference>
<dbReference type="NCBIfam" id="TIGR00676">
    <property type="entry name" value="fadh2"/>
    <property type="match status" value="1"/>
</dbReference>
<reference evidence="13 14" key="1">
    <citation type="submission" date="2019-04" db="EMBL/GenBank/DDBJ databases">
        <title>Genome sequence of strain shin9-1.</title>
        <authorList>
            <person name="Gao J."/>
            <person name="Sun J."/>
        </authorList>
    </citation>
    <scope>NUCLEOTIDE SEQUENCE [LARGE SCALE GENOMIC DNA]</scope>
    <source>
        <strain evidence="14">shin9-1</strain>
    </source>
</reference>
<comment type="catalytic activity">
    <reaction evidence="11">
        <text>(6S)-5-methyl-5,6,7,8-tetrahydrofolate + NAD(+) = (6R)-5,10-methylene-5,6,7,8-tetrahydrofolate + NADH + H(+)</text>
        <dbReference type="Rhea" id="RHEA:19821"/>
        <dbReference type="ChEBI" id="CHEBI:15378"/>
        <dbReference type="ChEBI" id="CHEBI:15636"/>
        <dbReference type="ChEBI" id="CHEBI:18608"/>
        <dbReference type="ChEBI" id="CHEBI:57540"/>
        <dbReference type="ChEBI" id="CHEBI:57945"/>
        <dbReference type="EC" id="1.5.1.54"/>
    </reaction>
    <physiologicalReaction direction="right-to-left" evidence="11">
        <dbReference type="Rhea" id="RHEA:19823"/>
    </physiologicalReaction>
</comment>
<dbReference type="AlphaFoldDB" id="A0A4S8P449"/>
<keyword evidence="4" id="KW-0028">Amino-acid biosynthesis</keyword>
<evidence type="ECO:0000256" key="7">
    <source>
        <dbReference type="ARBA" id="ARBA00023002"/>
    </source>
</evidence>
<sequence>MTDTNPTIGNDQTMKVSFEFFPPKSPDMEGQLWETVKALQAVSPDFVSVTYGAGGTTREPTLATVRRLIAETPLATAAHLTCVGATRQDVQAVVEEFRAAGVRHFVALRGDPQGGVGSRYEPHPGGFENAAALVRGLRDMGDFEISVSAYPEKHPESADDAADIDMLKRKVDAGATRALTQFFFDNDVFEAYLDRVRAAGISIPIVPGIMPIQNLTQLKRFAGMCGASVPDAFDRRFAAVEGDAQGRAAVAADIAAEQIADLKRRGLDEFHIYTMNRAPLTLATLARLGVVGAKDRTEAAA</sequence>
<keyword evidence="14" id="KW-1185">Reference proteome</keyword>
<evidence type="ECO:0000313" key="13">
    <source>
        <dbReference type="EMBL" id="THV24817.1"/>
    </source>
</evidence>
<name>A0A4S8P449_9HYPH</name>
<dbReference type="Proteomes" id="UP000308828">
    <property type="component" value="Unassembled WGS sequence"/>
</dbReference>
<dbReference type="SUPFAM" id="SSF51730">
    <property type="entry name" value="FAD-linked oxidoreductase"/>
    <property type="match status" value="1"/>
</dbReference>
<keyword evidence="6 12" id="KW-0274">FAD</keyword>
<protein>
    <recommendedName>
        <fullName evidence="12">Methylenetetrahydrofolate reductase</fullName>
        <ecNumber evidence="12">1.5.1.54</ecNumber>
    </recommendedName>
</protein>
<evidence type="ECO:0000256" key="2">
    <source>
        <dbReference type="ARBA" id="ARBA00004777"/>
    </source>
</evidence>
<dbReference type="InterPro" id="IPR029041">
    <property type="entry name" value="FAD-linked_oxidoreductase-like"/>
</dbReference>
<dbReference type="Gene3D" id="3.20.20.220">
    <property type="match status" value="1"/>
</dbReference>
<dbReference type="EC" id="1.5.1.54" evidence="12"/>
<keyword evidence="8" id="KW-0520">NAD</keyword>
<evidence type="ECO:0000256" key="8">
    <source>
        <dbReference type="ARBA" id="ARBA00023027"/>
    </source>
</evidence>
<evidence type="ECO:0000256" key="10">
    <source>
        <dbReference type="ARBA" id="ARBA00034478"/>
    </source>
</evidence>
<keyword evidence="7 12" id="KW-0560">Oxidoreductase</keyword>
<dbReference type="CDD" id="cd00537">
    <property type="entry name" value="MTHFR"/>
    <property type="match status" value="1"/>
</dbReference>
<dbReference type="InterPro" id="IPR003171">
    <property type="entry name" value="Mehydrof_redctse-like"/>
</dbReference>
<dbReference type="Pfam" id="PF02219">
    <property type="entry name" value="MTHFR"/>
    <property type="match status" value="1"/>
</dbReference>
<dbReference type="UniPathway" id="UPA00193"/>
<keyword evidence="5 12" id="KW-0285">Flavoprotein</keyword>